<dbReference type="Proteomes" id="UP000823912">
    <property type="component" value="Unassembled WGS sequence"/>
</dbReference>
<protein>
    <recommendedName>
        <fullName evidence="2">Anti-sigma factor antagonist</fullName>
    </recommendedName>
</protein>
<evidence type="ECO:0000259" key="3">
    <source>
        <dbReference type="PROSITE" id="PS50801"/>
    </source>
</evidence>
<sequence length="109" mass="12481">MEYNLERNEGKLTVTMPKEVDHHCANQIRMEADLLIDTYHVRKLIFDFSHTEFMDSSGIGVIIGRSRNMGFTGGQVIAENMNQRVEQIFRVAGLNKLITVIPSKEKEEV</sequence>
<dbReference type="NCBIfam" id="TIGR00377">
    <property type="entry name" value="ant_ant_sig"/>
    <property type="match status" value="1"/>
</dbReference>
<dbReference type="SUPFAM" id="SSF52091">
    <property type="entry name" value="SpoIIaa-like"/>
    <property type="match status" value="1"/>
</dbReference>
<dbReference type="Gene3D" id="3.30.750.24">
    <property type="entry name" value="STAS domain"/>
    <property type="match status" value="1"/>
</dbReference>
<organism evidence="4 5">
    <name type="scientific">Candidatus Pullilachnospira gallistercoris</name>
    <dbReference type="NCBI Taxonomy" id="2840911"/>
    <lineage>
        <taxon>Bacteria</taxon>
        <taxon>Bacillati</taxon>
        <taxon>Bacillota</taxon>
        <taxon>Clostridia</taxon>
        <taxon>Lachnospirales</taxon>
        <taxon>Lachnospiraceae</taxon>
        <taxon>Lachnospiraceae incertae sedis</taxon>
        <taxon>Candidatus Pullilachnospira</taxon>
    </lineage>
</organism>
<dbReference type="GO" id="GO:0043856">
    <property type="term" value="F:anti-sigma factor antagonist activity"/>
    <property type="evidence" value="ECO:0007669"/>
    <property type="project" value="InterPro"/>
</dbReference>
<evidence type="ECO:0000313" key="4">
    <source>
        <dbReference type="EMBL" id="HIR70590.1"/>
    </source>
</evidence>
<name>A0A9D1E937_9FIRM</name>
<feature type="domain" description="STAS" evidence="3">
    <location>
        <begin position="1"/>
        <end position="109"/>
    </location>
</feature>
<dbReference type="PROSITE" id="PS50801">
    <property type="entry name" value="STAS"/>
    <property type="match status" value="1"/>
</dbReference>
<reference evidence="4" key="2">
    <citation type="journal article" date="2021" name="PeerJ">
        <title>Extensive microbial diversity within the chicken gut microbiome revealed by metagenomics and culture.</title>
        <authorList>
            <person name="Gilroy R."/>
            <person name="Ravi A."/>
            <person name="Getino M."/>
            <person name="Pursley I."/>
            <person name="Horton D.L."/>
            <person name="Alikhan N.F."/>
            <person name="Baker D."/>
            <person name="Gharbi K."/>
            <person name="Hall N."/>
            <person name="Watson M."/>
            <person name="Adriaenssens E.M."/>
            <person name="Foster-Nyarko E."/>
            <person name="Jarju S."/>
            <person name="Secka A."/>
            <person name="Antonio M."/>
            <person name="Oren A."/>
            <person name="Chaudhuri R.R."/>
            <person name="La Ragione R."/>
            <person name="Hildebrand F."/>
            <person name="Pallen M.J."/>
        </authorList>
    </citation>
    <scope>NUCLEOTIDE SEQUENCE</scope>
    <source>
        <strain evidence="4">ChiSjej5B23-6657</strain>
    </source>
</reference>
<dbReference type="AlphaFoldDB" id="A0A9D1E937"/>
<dbReference type="Pfam" id="PF01740">
    <property type="entry name" value="STAS"/>
    <property type="match status" value="1"/>
</dbReference>
<accession>A0A9D1E937</accession>
<comment type="caution">
    <text evidence="4">The sequence shown here is derived from an EMBL/GenBank/DDBJ whole genome shotgun (WGS) entry which is preliminary data.</text>
</comment>
<dbReference type="PANTHER" id="PTHR33495">
    <property type="entry name" value="ANTI-SIGMA FACTOR ANTAGONIST TM_1081-RELATED-RELATED"/>
    <property type="match status" value="1"/>
</dbReference>
<dbReference type="CDD" id="cd07043">
    <property type="entry name" value="STAS_anti-anti-sigma_factors"/>
    <property type="match status" value="1"/>
</dbReference>
<gene>
    <name evidence="4" type="ORF">IAA55_04845</name>
</gene>
<dbReference type="InterPro" id="IPR003658">
    <property type="entry name" value="Anti-sigma_ant"/>
</dbReference>
<dbReference type="EMBL" id="DVHM01000081">
    <property type="protein sequence ID" value="HIR70590.1"/>
    <property type="molecule type" value="Genomic_DNA"/>
</dbReference>
<dbReference type="InterPro" id="IPR002645">
    <property type="entry name" value="STAS_dom"/>
</dbReference>
<comment type="similarity">
    <text evidence="1 2">Belongs to the anti-sigma-factor antagonist family.</text>
</comment>
<dbReference type="PANTHER" id="PTHR33495:SF2">
    <property type="entry name" value="ANTI-SIGMA FACTOR ANTAGONIST TM_1081-RELATED"/>
    <property type="match status" value="1"/>
</dbReference>
<evidence type="ECO:0000256" key="1">
    <source>
        <dbReference type="ARBA" id="ARBA00009013"/>
    </source>
</evidence>
<proteinExistence type="inferred from homology"/>
<dbReference type="InterPro" id="IPR036513">
    <property type="entry name" value="STAS_dom_sf"/>
</dbReference>
<evidence type="ECO:0000256" key="2">
    <source>
        <dbReference type="RuleBase" id="RU003749"/>
    </source>
</evidence>
<evidence type="ECO:0000313" key="5">
    <source>
        <dbReference type="Proteomes" id="UP000823912"/>
    </source>
</evidence>
<reference evidence="4" key="1">
    <citation type="submission" date="2020-10" db="EMBL/GenBank/DDBJ databases">
        <authorList>
            <person name="Gilroy R."/>
        </authorList>
    </citation>
    <scope>NUCLEOTIDE SEQUENCE</scope>
    <source>
        <strain evidence="4">ChiSjej5B23-6657</strain>
    </source>
</reference>